<dbReference type="CDD" id="cd05237">
    <property type="entry name" value="UDP_invert_4-6DH_SDR_e"/>
    <property type="match status" value="1"/>
</dbReference>
<dbReference type="InterPro" id="IPR051203">
    <property type="entry name" value="Polysaccharide_Synthase-Rel"/>
</dbReference>
<reference evidence="4 5" key="1">
    <citation type="submission" date="2016-10" db="EMBL/GenBank/DDBJ databases">
        <authorList>
            <person name="de Groot N.N."/>
        </authorList>
    </citation>
    <scope>NUCLEOTIDE SEQUENCE [LARGE SCALE GENOMIC DNA]</scope>
    <source>
        <strain evidence="4 5">B7-7</strain>
    </source>
</reference>
<proteinExistence type="inferred from homology"/>
<dbReference type="EMBL" id="FOFO01000009">
    <property type="protein sequence ID" value="SEP88633.1"/>
    <property type="molecule type" value="Genomic_DNA"/>
</dbReference>
<feature type="transmembrane region" description="Helical" evidence="2">
    <location>
        <begin position="48"/>
        <end position="72"/>
    </location>
</feature>
<protein>
    <submittedName>
        <fullName evidence="4">NDP-sugar epimerase, includes UDP-GlcNAc-inverting 4,6-dehydratase FlaA1 and capsular polysaccharide biosynthesis protein EpsC</fullName>
    </submittedName>
</protein>
<dbReference type="PANTHER" id="PTHR43318:SF1">
    <property type="entry name" value="POLYSACCHARIDE BIOSYNTHESIS PROTEIN EPSC-RELATED"/>
    <property type="match status" value="1"/>
</dbReference>
<feature type="transmembrane region" description="Helical" evidence="2">
    <location>
        <begin position="117"/>
        <end position="136"/>
    </location>
</feature>
<gene>
    <name evidence="4" type="ORF">SAMN05421693_10934</name>
</gene>
<dbReference type="RefSeq" id="WP_238375865.1">
    <property type="nucleotide sequence ID" value="NZ_FOFO01000009.1"/>
</dbReference>
<dbReference type="Proteomes" id="UP000199496">
    <property type="component" value="Unassembled WGS sequence"/>
</dbReference>
<evidence type="ECO:0000313" key="5">
    <source>
        <dbReference type="Proteomes" id="UP000199496"/>
    </source>
</evidence>
<dbReference type="InterPro" id="IPR003869">
    <property type="entry name" value="Polysac_CapD-like"/>
</dbReference>
<keyword evidence="2" id="KW-0472">Membrane</keyword>
<evidence type="ECO:0000259" key="3">
    <source>
        <dbReference type="Pfam" id="PF02719"/>
    </source>
</evidence>
<dbReference type="PANTHER" id="PTHR43318">
    <property type="entry name" value="UDP-N-ACETYLGLUCOSAMINE 4,6-DEHYDRATASE"/>
    <property type="match status" value="1"/>
</dbReference>
<evidence type="ECO:0000313" key="4">
    <source>
        <dbReference type="EMBL" id="SEP88633.1"/>
    </source>
</evidence>
<dbReference type="Pfam" id="PF02719">
    <property type="entry name" value="Polysacc_synt_2"/>
    <property type="match status" value="1"/>
</dbReference>
<dbReference type="SUPFAM" id="SSF51735">
    <property type="entry name" value="NAD(P)-binding Rossmann-fold domains"/>
    <property type="match status" value="2"/>
</dbReference>
<comment type="similarity">
    <text evidence="1">Belongs to the polysaccharide synthase family.</text>
</comment>
<feature type="transmembrane region" description="Helical" evidence="2">
    <location>
        <begin position="16"/>
        <end position="36"/>
    </location>
</feature>
<accession>A0A1H9BJ35</accession>
<keyword evidence="2" id="KW-1133">Transmembrane helix</keyword>
<feature type="domain" description="Polysaccharide biosynthesis protein CapD-like" evidence="3">
    <location>
        <begin position="289"/>
        <end position="573"/>
    </location>
</feature>
<name>A0A1H9BJ35_9GAMM</name>
<dbReference type="Pfam" id="PF13727">
    <property type="entry name" value="CoA_binding_3"/>
    <property type="match status" value="1"/>
</dbReference>
<feature type="transmembrane region" description="Helical" evidence="2">
    <location>
        <begin position="195"/>
        <end position="218"/>
    </location>
</feature>
<feature type="transmembrane region" description="Helical" evidence="2">
    <location>
        <begin position="84"/>
        <end position="105"/>
    </location>
</feature>
<dbReference type="Gene3D" id="3.40.50.720">
    <property type="entry name" value="NAD(P)-binding Rossmann-like Domain"/>
    <property type="match status" value="2"/>
</dbReference>
<keyword evidence="2" id="KW-0812">Transmembrane</keyword>
<sequence length="637" mass="70367">MRFPIITAFRIGLKRTLAFLHDLAWIPLALLLGYLAQANFQGLGVEDGSSLLILLLLCLPIQAAAFWSFGLYRGIWRFASLPDLIRIFKAVTTGTLVITSLVFLFQLSGVPRTVLVLYPVFLLVGLAGPRYVYRWIKDQFHGHRRREGQRTLVIGAGRAGEMMVRDLVKDSHYQPIAFLDDDPAKRGSELHGVRVLGSISLLAALVDELSIEVVLIAMPSASSDLMRRITDICRQRQVPCLTLPTLQELHGHPVRLSQIRGIRIEDLLGRQPVKLDTAVLHAFLDGKRVLITGAAGSIGSELCRQVAGCYAPEKVIMLDHSEYGIYRMDEEMRQLAPPDRIVTLLGDVRDPGRMRQVFAQWQPQVVLHAAACKHVPLVELNAAEGIKTNVLGTRLVADLAVEYGVEKFLLVSTDKAVNPCNIMGATKRAAEIYCQALQHRSNTAFIITRFGNVLNSAGSVVPLFERQIAAGGPVTVTHPEVTRFFMTIPEAVSLILQSAAMGDGGEVFVLDMGEPVRIVDLAQQMIRLYDLDPEIDIGIEFIGLRPGEKLHEELFHSQEALVGTAHAKILRAQARQVEWEWLQRRMSQLVLASRQDDPQVARVALHALVPEFVDGDARATVAAPSPLTRPTPIKAVG</sequence>
<evidence type="ECO:0000256" key="1">
    <source>
        <dbReference type="ARBA" id="ARBA00007430"/>
    </source>
</evidence>
<organism evidence="4 5">
    <name type="scientific">Ectothiorhodospira magna</name>
    <dbReference type="NCBI Taxonomy" id="867345"/>
    <lineage>
        <taxon>Bacteria</taxon>
        <taxon>Pseudomonadati</taxon>
        <taxon>Pseudomonadota</taxon>
        <taxon>Gammaproteobacteria</taxon>
        <taxon>Chromatiales</taxon>
        <taxon>Ectothiorhodospiraceae</taxon>
        <taxon>Ectothiorhodospira</taxon>
    </lineage>
</organism>
<dbReference type="InterPro" id="IPR036291">
    <property type="entry name" value="NAD(P)-bd_dom_sf"/>
</dbReference>
<evidence type="ECO:0000256" key="2">
    <source>
        <dbReference type="SAM" id="Phobius"/>
    </source>
</evidence>
<dbReference type="AlphaFoldDB" id="A0A1H9BJ35"/>
<keyword evidence="5" id="KW-1185">Reference proteome</keyword>
<dbReference type="STRING" id="867345.SAMN05421693_10934"/>